<feature type="transmembrane region" description="Helical" evidence="2">
    <location>
        <begin position="320"/>
        <end position="338"/>
    </location>
</feature>
<dbReference type="AlphaFoldDB" id="A0A814PJR6"/>
<evidence type="ECO:0000256" key="1">
    <source>
        <dbReference type="SAM" id="Coils"/>
    </source>
</evidence>
<name>A0A814PJR6_9BILA</name>
<evidence type="ECO:0000259" key="3">
    <source>
        <dbReference type="PROSITE" id="PS50878"/>
    </source>
</evidence>
<gene>
    <name evidence="4" type="ORF">OXX778_LOCUS21430</name>
</gene>
<dbReference type="Proteomes" id="UP000663879">
    <property type="component" value="Unassembled WGS sequence"/>
</dbReference>
<protein>
    <recommendedName>
        <fullName evidence="3">Reverse transcriptase domain-containing protein</fullName>
    </recommendedName>
</protein>
<keyword evidence="2" id="KW-0812">Transmembrane</keyword>
<dbReference type="EMBL" id="CAJNOC010007900">
    <property type="protein sequence ID" value="CAF1106835.1"/>
    <property type="molecule type" value="Genomic_DNA"/>
</dbReference>
<dbReference type="Pfam" id="PF00078">
    <property type="entry name" value="RVT_1"/>
    <property type="match status" value="1"/>
</dbReference>
<dbReference type="PANTHER" id="PTHR33332">
    <property type="entry name" value="REVERSE TRANSCRIPTASE DOMAIN-CONTAINING PROTEIN"/>
    <property type="match status" value="1"/>
</dbReference>
<organism evidence="4 5">
    <name type="scientific">Brachionus calyciflorus</name>
    <dbReference type="NCBI Taxonomy" id="104777"/>
    <lineage>
        <taxon>Eukaryota</taxon>
        <taxon>Metazoa</taxon>
        <taxon>Spiralia</taxon>
        <taxon>Gnathifera</taxon>
        <taxon>Rotifera</taxon>
        <taxon>Eurotatoria</taxon>
        <taxon>Monogononta</taxon>
        <taxon>Pseudotrocha</taxon>
        <taxon>Ploima</taxon>
        <taxon>Brachionidae</taxon>
        <taxon>Brachionus</taxon>
    </lineage>
</organism>
<dbReference type="PROSITE" id="PS50878">
    <property type="entry name" value="RT_POL"/>
    <property type="match status" value="1"/>
</dbReference>
<proteinExistence type="predicted"/>
<feature type="coiled-coil region" evidence="1">
    <location>
        <begin position="177"/>
        <end position="204"/>
    </location>
</feature>
<keyword evidence="1" id="KW-0175">Coiled coil</keyword>
<dbReference type="OrthoDB" id="10063766at2759"/>
<dbReference type="InterPro" id="IPR000477">
    <property type="entry name" value="RT_dom"/>
</dbReference>
<sequence>MRWDNIMGRMQRVVQGDTVSKCLEVTSGLPQGSVLCPLLFLIFINDLTELLINKTKNYADDTKILAVIKKQNDCLNLQKDIDTISSWAMTWSIDLNLKKCKKMYVGKKNLRFKYTIFNKFGTQVLIETEVEKDLEVFFQNNMKWEAQTRYCCSRANKILGLVRPHIEYAIWAWHPTFEKEKLELERVQKRATKLVRNLKQLDYDSRLKALKLTNLEERRKRGDLIEFFKILSKNVDYDLTNPVKYRPNAYNLRGHSMRVTKELVKKCKIRDNFLTNRVVNDWNKLPQEIISAKTVNSFKAKLDVRLQDGRSCKAAIADRLTQLWVAVFITTLLLLLIIRL</sequence>
<evidence type="ECO:0000313" key="5">
    <source>
        <dbReference type="Proteomes" id="UP000663879"/>
    </source>
</evidence>
<accession>A0A814PJR6</accession>
<comment type="caution">
    <text evidence="4">The sequence shown here is derived from an EMBL/GenBank/DDBJ whole genome shotgun (WGS) entry which is preliminary data.</text>
</comment>
<keyword evidence="5" id="KW-1185">Reference proteome</keyword>
<keyword evidence="2" id="KW-1133">Transmembrane helix</keyword>
<keyword evidence="2" id="KW-0472">Membrane</keyword>
<feature type="domain" description="Reverse transcriptase" evidence="3">
    <location>
        <begin position="1"/>
        <end position="124"/>
    </location>
</feature>
<evidence type="ECO:0000313" key="4">
    <source>
        <dbReference type="EMBL" id="CAF1106835.1"/>
    </source>
</evidence>
<evidence type="ECO:0000256" key="2">
    <source>
        <dbReference type="SAM" id="Phobius"/>
    </source>
</evidence>
<reference evidence="4" key="1">
    <citation type="submission" date="2021-02" db="EMBL/GenBank/DDBJ databases">
        <authorList>
            <person name="Nowell W R."/>
        </authorList>
    </citation>
    <scope>NUCLEOTIDE SEQUENCE</scope>
    <source>
        <strain evidence="4">Ploen Becks lab</strain>
    </source>
</reference>